<accession>A0A7Z9BNV1</accession>
<dbReference type="Proteomes" id="UP000182190">
    <property type="component" value="Unassembled WGS sequence"/>
</dbReference>
<comment type="caution">
    <text evidence="1">The sequence shown here is derived from an EMBL/GenBank/DDBJ whole genome shotgun (WGS) entry which is preliminary data.</text>
</comment>
<keyword evidence="2" id="KW-1185">Reference proteome</keyword>
<gene>
    <name evidence="1" type="ORF">PL9631_1630002</name>
</gene>
<sequence>MSNIVYSRVISFTLAIALKPITNNNSLYNYIGRLLVTVEKVTQKTL</sequence>
<evidence type="ECO:0000313" key="1">
    <source>
        <dbReference type="EMBL" id="VXD15823.1"/>
    </source>
</evidence>
<protein>
    <submittedName>
        <fullName evidence="1">Uncharacterized protein</fullName>
    </submittedName>
</protein>
<name>A0A7Z9BNV1_9CYAN</name>
<dbReference type="AlphaFoldDB" id="A0A7Z9BNV1"/>
<dbReference type="EMBL" id="CZCS02000072">
    <property type="protein sequence ID" value="VXD15823.1"/>
    <property type="molecule type" value="Genomic_DNA"/>
</dbReference>
<proteinExistence type="predicted"/>
<organism evidence="1 2">
    <name type="scientific">Planktothrix paucivesiculata PCC 9631</name>
    <dbReference type="NCBI Taxonomy" id="671071"/>
    <lineage>
        <taxon>Bacteria</taxon>
        <taxon>Bacillati</taxon>
        <taxon>Cyanobacteriota</taxon>
        <taxon>Cyanophyceae</taxon>
        <taxon>Oscillatoriophycideae</taxon>
        <taxon>Oscillatoriales</taxon>
        <taxon>Microcoleaceae</taxon>
        <taxon>Planktothrix</taxon>
    </lineage>
</organism>
<reference evidence="1" key="1">
    <citation type="submission" date="2019-10" db="EMBL/GenBank/DDBJ databases">
        <authorList>
            <consortium name="Genoscope - CEA"/>
            <person name="William W."/>
        </authorList>
    </citation>
    <scope>NUCLEOTIDE SEQUENCE [LARGE SCALE GENOMIC DNA]</scope>
    <source>
        <strain evidence="1">BBR_PRJEB10994</strain>
    </source>
</reference>
<evidence type="ECO:0000313" key="2">
    <source>
        <dbReference type="Proteomes" id="UP000182190"/>
    </source>
</evidence>